<proteinExistence type="inferred from homology"/>
<reference evidence="10 11" key="1">
    <citation type="submission" date="2022-05" db="EMBL/GenBank/DDBJ databases">
        <title>Sporolactobacillus sp nov CPB3-1, isolated from tree bark (Mangifera indica L.).</title>
        <authorList>
            <person name="Phuengjayaem S."/>
            <person name="Tanasupawat S."/>
        </authorList>
    </citation>
    <scope>NUCLEOTIDE SEQUENCE [LARGE SCALE GENOMIC DNA]</scope>
    <source>
        <strain evidence="10 11">CPB3-1</strain>
    </source>
</reference>
<dbReference type="EMBL" id="JAMAST010000019">
    <property type="protein sequence ID" value="MCL1632683.1"/>
    <property type="molecule type" value="Genomic_DNA"/>
</dbReference>
<evidence type="ECO:0000256" key="3">
    <source>
        <dbReference type="ARBA" id="ARBA00023136"/>
    </source>
</evidence>
<dbReference type="PRINTS" id="PR00260">
    <property type="entry name" value="CHEMTRNSDUCR"/>
</dbReference>
<evidence type="ECO:0000313" key="11">
    <source>
        <dbReference type="Proteomes" id="UP001203004"/>
    </source>
</evidence>
<evidence type="ECO:0000256" key="6">
    <source>
        <dbReference type="PROSITE-ProRule" id="PRU00284"/>
    </source>
</evidence>
<evidence type="ECO:0000256" key="1">
    <source>
        <dbReference type="ARBA" id="ARBA00004236"/>
    </source>
</evidence>
<evidence type="ECO:0000259" key="8">
    <source>
        <dbReference type="PROSITE" id="PS50111"/>
    </source>
</evidence>
<keyword evidence="4 6" id="KW-0807">Transducer</keyword>
<feature type="domain" description="HAMP" evidence="9">
    <location>
        <begin position="75"/>
        <end position="123"/>
    </location>
</feature>
<feature type="transmembrane region" description="Helical" evidence="7">
    <location>
        <begin position="49"/>
        <end position="71"/>
    </location>
</feature>
<dbReference type="PROSITE" id="PS50111">
    <property type="entry name" value="CHEMOTAXIS_TRANSDUC_2"/>
    <property type="match status" value="1"/>
</dbReference>
<keyword evidence="7" id="KW-0812">Transmembrane</keyword>
<accession>A0ABT0MDM9</accession>
<name>A0ABT0MDM9_9BACL</name>
<dbReference type="SUPFAM" id="SSF58104">
    <property type="entry name" value="Methyl-accepting chemotaxis protein (MCP) signaling domain"/>
    <property type="match status" value="1"/>
</dbReference>
<evidence type="ECO:0000259" key="9">
    <source>
        <dbReference type="PROSITE" id="PS50885"/>
    </source>
</evidence>
<dbReference type="Pfam" id="PF00672">
    <property type="entry name" value="HAMP"/>
    <property type="match status" value="1"/>
</dbReference>
<feature type="domain" description="Methyl-accepting transducer" evidence="8">
    <location>
        <begin position="142"/>
        <end position="378"/>
    </location>
</feature>
<keyword evidence="11" id="KW-1185">Reference proteome</keyword>
<keyword evidence="7" id="KW-1133">Transmembrane helix</keyword>
<evidence type="ECO:0000256" key="5">
    <source>
        <dbReference type="ARBA" id="ARBA00029447"/>
    </source>
</evidence>
<evidence type="ECO:0000256" key="2">
    <source>
        <dbReference type="ARBA" id="ARBA00022475"/>
    </source>
</evidence>
<evidence type="ECO:0000256" key="7">
    <source>
        <dbReference type="SAM" id="Phobius"/>
    </source>
</evidence>
<protein>
    <submittedName>
        <fullName evidence="10">Methyl-accepting chemotaxis protein</fullName>
    </submittedName>
</protein>
<dbReference type="CDD" id="cd06225">
    <property type="entry name" value="HAMP"/>
    <property type="match status" value="1"/>
</dbReference>
<comment type="subcellular location">
    <subcellularLocation>
        <location evidence="1">Cell membrane</location>
    </subcellularLocation>
</comment>
<gene>
    <name evidence="10" type="ORF">M3N64_12215</name>
</gene>
<sequence length="429" mass="46569">MAVTDKKKTDEQPKKRRINLQSVYFALFFIGASGIALLFYYFGAAGMLVPAWIVGVAALIAGLVVLRLIFFGYNKRVRTLRTAVGKAENGDMSVVIKDKENDELARLSEGINHMISLNNNVLESMREVSEKVTDASQALVASVEEQTASATEISSTMSEIAAGASNQAELMSKNKEATDEITEKMGDVAEQTELMKNGAEQLSEVSDGNRRSVEKLRNHSERTISATADIIDAISSLQMRSKNVDKIIKTVSEIAGQTNLLALNAAIEAARAGEQGKGFAVVADEVRKLSDQTDLALKQISELMNGIRSDTEHTVQFAGNTSKVLEEQFVVVSNFEKASEQIAQAVLENSERIQAISSSFQEMAIRIQEIKTHIDTMAQISEQTAAGTEEVTASIEEQTAGMEHLTKLASDLDADALIIKQALAGFKLS</sequence>
<dbReference type="PROSITE" id="PS50885">
    <property type="entry name" value="HAMP"/>
    <property type="match status" value="1"/>
</dbReference>
<keyword evidence="3 7" id="KW-0472">Membrane</keyword>
<dbReference type="Proteomes" id="UP001203004">
    <property type="component" value="Unassembled WGS sequence"/>
</dbReference>
<comment type="similarity">
    <text evidence="5">Belongs to the methyl-accepting chemotaxis (MCP) protein family.</text>
</comment>
<dbReference type="SMART" id="SM00283">
    <property type="entry name" value="MA"/>
    <property type="match status" value="1"/>
</dbReference>
<organism evidence="10 11">
    <name type="scientific">Sporolactobacillus mangiferae</name>
    <dbReference type="NCBI Taxonomy" id="2940498"/>
    <lineage>
        <taxon>Bacteria</taxon>
        <taxon>Bacillati</taxon>
        <taxon>Bacillota</taxon>
        <taxon>Bacilli</taxon>
        <taxon>Bacillales</taxon>
        <taxon>Sporolactobacillaceae</taxon>
        <taxon>Sporolactobacillus</taxon>
    </lineage>
</organism>
<dbReference type="InterPro" id="IPR004090">
    <property type="entry name" value="Chemotax_Me-accpt_rcpt"/>
</dbReference>
<evidence type="ECO:0000313" key="10">
    <source>
        <dbReference type="EMBL" id="MCL1632683.1"/>
    </source>
</evidence>
<dbReference type="RefSeq" id="WP_249102678.1">
    <property type="nucleotide sequence ID" value="NZ_JAMAST010000019.1"/>
</dbReference>
<dbReference type="PANTHER" id="PTHR32089:SF112">
    <property type="entry name" value="LYSOZYME-LIKE PROTEIN-RELATED"/>
    <property type="match status" value="1"/>
</dbReference>
<dbReference type="PANTHER" id="PTHR32089">
    <property type="entry name" value="METHYL-ACCEPTING CHEMOTAXIS PROTEIN MCPB"/>
    <property type="match status" value="1"/>
</dbReference>
<dbReference type="InterPro" id="IPR004089">
    <property type="entry name" value="MCPsignal_dom"/>
</dbReference>
<keyword evidence="2" id="KW-1003">Cell membrane</keyword>
<feature type="transmembrane region" description="Helical" evidence="7">
    <location>
        <begin position="23"/>
        <end position="43"/>
    </location>
</feature>
<dbReference type="InterPro" id="IPR003660">
    <property type="entry name" value="HAMP_dom"/>
</dbReference>
<dbReference type="Gene3D" id="1.10.287.950">
    <property type="entry name" value="Methyl-accepting chemotaxis protein"/>
    <property type="match status" value="1"/>
</dbReference>
<dbReference type="Pfam" id="PF00015">
    <property type="entry name" value="MCPsignal"/>
    <property type="match status" value="1"/>
</dbReference>
<evidence type="ECO:0000256" key="4">
    <source>
        <dbReference type="ARBA" id="ARBA00023224"/>
    </source>
</evidence>
<comment type="caution">
    <text evidence="10">The sequence shown here is derived from an EMBL/GenBank/DDBJ whole genome shotgun (WGS) entry which is preliminary data.</text>
</comment>